<evidence type="ECO:0000256" key="1">
    <source>
        <dbReference type="ARBA" id="ARBA00001947"/>
    </source>
</evidence>
<feature type="domain" description="Peptidase M13 N-terminal" evidence="9">
    <location>
        <begin position="57"/>
        <end position="434"/>
    </location>
</feature>
<dbReference type="EMBL" id="CP051217">
    <property type="protein sequence ID" value="QJB69899.1"/>
    <property type="molecule type" value="Genomic_DNA"/>
</dbReference>
<keyword evidence="11" id="KW-1185">Reference proteome</keyword>
<keyword evidence="4" id="KW-0479">Metal-binding</keyword>
<proteinExistence type="inferred from homology"/>
<evidence type="ECO:0000313" key="10">
    <source>
        <dbReference type="EMBL" id="QJB69899.1"/>
    </source>
</evidence>
<dbReference type="InterPro" id="IPR000718">
    <property type="entry name" value="Peptidase_M13"/>
</dbReference>
<dbReference type="InterPro" id="IPR008753">
    <property type="entry name" value="Peptidase_M13_N"/>
</dbReference>
<dbReference type="PANTHER" id="PTHR11733">
    <property type="entry name" value="ZINC METALLOPROTEASE FAMILY M13 NEPRILYSIN-RELATED"/>
    <property type="match status" value="1"/>
</dbReference>
<dbReference type="CDD" id="cd08662">
    <property type="entry name" value="M13"/>
    <property type="match status" value="1"/>
</dbReference>
<dbReference type="PANTHER" id="PTHR11733:SF167">
    <property type="entry name" value="FI17812P1-RELATED"/>
    <property type="match status" value="1"/>
</dbReference>
<comment type="cofactor">
    <cofactor evidence="1">
        <name>Zn(2+)</name>
        <dbReference type="ChEBI" id="CHEBI:29105"/>
    </cofactor>
</comment>
<keyword evidence="7" id="KW-0482">Metalloprotease</keyword>
<evidence type="ECO:0000313" key="11">
    <source>
        <dbReference type="Proteomes" id="UP000501600"/>
    </source>
</evidence>
<evidence type="ECO:0000256" key="6">
    <source>
        <dbReference type="ARBA" id="ARBA00022833"/>
    </source>
</evidence>
<evidence type="ECO:0000259" key="9">
    <source>
        <dbReference type="Pfam" id="PF05649"/>
    </source>
</evidence>
<dbReference type="Proteomes" id="UP000501600">
    <property type="component" value="Chromosome"/>
</dbReference>
<organism evidence="10 11">
    <name type="scientific">Parasphingorhabdus halotolerans</name>
    <dbReference type="NCBI Taxonomy" id="2725558"/>
    <lineage>
        <taxon>Bacteria</taxon>
        <taxon>Pseudomonadati</taxon>
        <taxon>Pseudomonadota</taxon>
        <taxon>Alphaproteobacteria</taxon>
        <taxon>Sphingomonadales</taxon>
        <taxon>Sphingomonadaceae</taxon>
        <taxon>Parasphingorhabdus</taxon>
    </lineage>
</organism>
<sequence>MTNEAAPWKSKVLVVSCIFLVFLSFSSVANSEASKLRNPEFGAWGVATNQLSVSTLPGDNFYQYVNEGWLKSTELPPGYSFYSEPYAVQDKIIDEITTLITRAADAGENASTPAERRIGDFYLSYLNKDQIDNSGAAGLQREVQAILQLQTHEEIAAWMANPRSSSIFNLIVQPPIDMQGGYVLTIAQYRTTGLGLPGQIYYESELAPYPEHREGYVRYVADTLERAGVDRTEQRARDVLQLETKFASIMWDFARLREAGASFNLVPIGRLETLAPGFPWSDFLAARGLEDLEQVNLGVGAIKESAELFEQLPVDALASYLAFHWIDNHAAMLPEPYAEAEFDFFQRSLFGAEERLPRTDRAIQLVQRHLGADIGKIYAQENLPAANRDQVEQIIFYVRQAFRERLRESEWMDDPTRDEAIAKLDAIIVEIGEPKEGTDWSNLATDRDNLIGNYANLSDYRWAVQRDRIGKPISRFGDWNMHPHRIGAGYHQQYNKIFITAGALLPPFFDPNADPAVNFGAIGETIAHEFGHALDDQGSQFDSNGALRNWWSPGSRAAYKQQTDTLIEQFERYEPVAGVHLKADQMIGEIVGDLVGTSIAFRAYELYAEDHYQNGPPVLDGFTGYQRFFLATAQQTRTIATDDALREIANHETHPPSEFRVNGVLRNMDVWYRHFGIGETSELYLPPDERIVLW</sequence>
<evidence type="ECO:0000259" key="8">
    <source>
        <dbReference type="Pfam" id="PF01431"/>
    </source>
</evidence>
<dbReference type="GO" id="GO:0004222">
    <property type="term" value="F:metalloendopeptidase activity"/>
    <property type="evidence" value="ECO:0007669"/>
    <property type="project" value="InterPro"/>
</dbReference>
<feature type="domain" description="Peptidase M13 C-terminal" evidence="8">
    <location>
        <begin position="490"/>
        <end position="690"/>
    </location>
</feature>
<comment type="similarity">
    <text evidence="2">Belongs to the peptidase M13 family.</text>
</comment>
<name>A0A6H2DMK5_9SPHN</name>
<dbReference type="Pfam" id="PF05649">
    <property type="entry name" value="Peptidase_M13_N"/>
    <property type="match status" value="1"/>
</dbReference>
<dbReference type="SUPFAM" id="SSF55486">
    <property type="entry name" value="Metalloproteases ('zincins'), catalytic domain"/>
    <property type="match status" value="1"/>
</dbReference>
<dbReference type="InterPro" id="IPR018497">
    <property type="entry name" value="Peptidase_M13_C"/>
</dbReference>
<reference evidence="10 11" key="1">
    <citation type="submission" date="2020-04" db="EMBL/GenBank/DDBJ databases">
        <title>Genome sequence for Sphingorhabdus sp. strain M1.</title>
        <authorList>
            <person name="Park S.-J."/>
        </authorList>
    </citation>
    <scope>NUCLEOTIDE SEQUENCE [LARGE SCALE GENOMIC DNA]</scope>
    <source>
        <strain evidence="10 11">JK6</strain>
    </source>
</reference>
<evidence type="ECO:0000256" key="7">
    <source>
        <dbReference type="ARBA" id="ARBA00023049"/>
    </source>
</evidence>
<dbReference type="Gene3D" id="1.10.1380.10">
    <property type="entry name" value="Neutral endopeptidase , domain2"/>
    <property type="match status" value="1"/>
</dbReference>
<keyword evidence="6" id="KW-0862">Zinc</keyword>
<dbReference type="InterPro" id="IPR024079">
    <property type="entry name" value="MetalloPept_cat_dom_sf"/>
</dbReference>
<dbReference type="InterPro" id="IPR042089">
    <property type="entry name" value="Peptidase_M13_dom_2"/>
</dbReference>
<dbReference type="AlphaFoldDB" id="A0A6H2DMK5"/>
<keyword evidence="3" id="KW-0645">Protease</keyword>
<protein>
    <submittedName>
        <fullName evidence="10">M13 family metallopeptidase</fullName>
    </submittedName>
</protein>
<evidence type="ECO:0000256" key="2">
    <source>
        <dbReference type="ARBA" id="ARBA00007357"/>
    </source>
</evidence>
<evidence type="ECO:0000256" key="4">
    <source>
        <dbReference type="ARBA" id="ARBA00022723"/>
    </source>
</evidence>
<dbReference type="GO" id="GO:0046872">
    <property type="term" value="F:metal ion binding"/>
    <property type="evidence" value="ECO:0007669"/>
    <property type="project" value="UniProtKB-KW"/>
</dbReference>
<dbReference type="RefSeq" id="WP_168820167.1">
    <property type="nucleotide sequence ID" value="NZ_CP051217.1"/>
</dbReference>
<gene>
    <name evidence="10" type="ORF">HF685_11900</name>
</gene>
<dbReference type="GO" id="GO:0016485">
    <property type="term" value="P:protein processing"/>
    <property type="evidence" value="ECO:0007669"/>
    <property type="project" value="TreeGrafter"/>
</dbReference>
<dbReference type="KEGG" id="phao:HF685_11900"/>
<dbReference type="Gene3D" id="3.40.390.10">
    <property type="entry name" value="Collagenase (Catalytic Domain)"/>
    <property type="match status" value="1"/>
</dbReference>
<evidence type="ECO:0000256" key="5">
    <source>
        <dbReference type="ARBA" id="ARBA00022801"/>
    </source>
</evidence>
<accession>A0A6H2DMK5</accession>
<dbReference type="PRINTS" id="PR00786">
    <property type="entry name" value="NEPRILYSIN"/>
</dbReference>
<dbReference type="PROSITE" id="PS51885">
    <property type="entry name" value="NEPRILYSIN"/>
    <property type="match status" value="1"/>
</dbReference>
<dbReference type="Pfam" id="PF01431">
    <property type="entry name" value="Peptidase_M13"/>
    <property type="match status" value="1"/>
</dbReference>
<evidence type="ECO:0000256" key="3">
    <source>
        <dbReference type="ARBA" id="ARBA00022670"/>
    </source>
</evidence>
<keyword evidence="5" id="KW-0378">Hydrolase</keyword>
<dbReference type="GO" id="GO:0005886">
    <property type="term" value="C:plasma membrane"/>
    <property type="evidence" value="ECO:0007669"/>
    <property type="project" value="TreeGrafter"/>
</dbReference>